<dbReference type="FunFam" id="3.40.605.10:FF:000019">
    <property type="entry name" value="probable aldehyde dehydrogenase"/>
    <property type="match status" value="1"/>
</dbReference>
<name>A0A7J0H380_9ERIC</name>
<accession>A0A7J0H380</accession>
<dbReference type="GO" id="GO:0010133">
    <property type="term" value="P:L-proline catabolic process to L-glutamate"/>
    <property type="evidence" value="ECO:0007669"/>
    <property type="project" value="TreeGrafter"/>
</dbReference>
<dbReference type="Pfam" id="PF00171">
    <property type="entry name" value="Aldedh"/>
    <property type="match status" value="1"/>
</dbReference>
<evidence type="ECO:0000259" key="4">
    <source>
        <dbReference type="Pfam" id="PF00171"/>
    </source>
</evidence>
<feature type="domain" description="Aldehyde dehydrogenase" evidence="4">
    <location>
        <begin position="21"/>
        <end position="234"/>
    </location>
</feature>
<organism evidence="5 6">
    <name type="scientific">Actinidia rufa</name>
    <dbReference type="NCBI Taxonomy" id="165716"/>
    <lineage>
        <taxon>Eukaryota</taxon>
        <taxon>Viridiplantae</taxon>
        <taxon>Streptophyta</taxon>
        <taxon>Embryophyta</taxon>
        <taxon>Tracheophyta</taxon>
        <taxon>Spermatophyta</taxon>
        <taxon>Magnoliopsida</taxon>
        <taxon>eudicotyledons</taxon>
        <taxon>Gunneridae</taxon>
        <taxon>Pentapetalae</taxon>
        <taxon>asterids</taxon>
        <taxon>Ericales</taxon>
        <taxon>Actinidiaceae</taxon>
        <taxon>Actinidia</taxon>
    </lineage>
</organism>
<keyword evidence="2" id="KW-0560">Oxidoreductase</keyword>
<dbReference type="PROSITE" id="PS00070">
    <property type="entry name" value="ALDEHYDE_DEHYDR_CYS"/>
    <property type="match status" value="1"/>
</dbReference>
<dbReference type="Proteomes" id="UP000585474">
    <property type="component" value="Unassembled WGS sequence"/>
</dbReference>
<dbReference type="InterPro" id="IPR044638">
    <property type="entry name" value="ALDH7A1-like"/>
</dbReference>
<dbReference type="Gene3D" id="3.40.605.10">
    <property type="entry name" value="Aldehyde Dehydrogenase, Chain A, domain 1"/>
    <property type="match status" value="1"/>
</dbReference>
<dbReference type="InterPro" id="IPR015590">
    <property type="entry name" value="Aldehyde_DH_dom"/>
</dbReference>
<dbReference type="OrthoDB" id="440325at2759"/>
<comment type="caution">
    <text evidence="5">The sequence shown here is derived from an EMBL/GenBank/DDBJ whole genome shotgun (WGS) entry which is preliminary data.</text>
</comment>
<dbReference type="AlphaFoldDB" id="A0A7J0H380"/>
<evidence type="ECO:0000313" key="6">
    <source>
        <dbReference type="Proteomes" id="UP000585474"/>
    </source>
</evidence>
<dbReference type="PANTHER" id="PTHR43521:SF7">
    <property type="entry name" value="DELTA-1-PYRROLINE-5-CARBOXYLATE DEHYDROGENASE 12A1, MITOCHONDRIAL"/>
    <property type="match status" value="1"/>
</dbReference>
<reference evidence="5 6" key="1">
    <citation type="submission" date="2019-07" db="EMBL/GenBank/DDBJ databases">
        <title>De Novo Assembly of kiwifruit Actinidia rufa.</title>
        <authorList>
            <person name="Sugita-Konishi S."/>
            <person name="Sato K."/>
            <person name="Mori E."/>
            <person name="Abe Y."/>
            <person name="Kisaki G."/>
            <person name="Hamano K."/>
            <person name="Suezawa K."/>
            <person name="Otani M."/>
            <person name="Fukuda T."/>
            <person name="Manabe T."/>
            <person name="Gomi K."/>
            <person name="Tabuchi M."/>
            <person name="Akimitsu K."/>
            <person name="Kataoka I."/>
        </authorList>
    </citation>
    <scope>NUCLEOTIDE SEQUENCE [LARGE SCALE GENOMIC DNA]</scope>
    <source>
        <strain evidence="6">cv. Fuchu</strain>
    </source>
</reference>
<keyword evidence="3" id="KW-0520">NAD</keyword>
<evidence type="ECO:0000256" key="1">
    <source>
        <dbReference type="ARBA" id="ARBA00009986"/>
    </source>
</evidence>
<dbReference type="InterPro" id="IPR016160">
    <property type="entry name" value="Ald_DH_CS_CYS"/>
</dbReference>
<keyword evidence="6" id="KW-1185">Reference proteome</keyword>
<dbReference type="GO" id="GO:0005739">
    <property type="term" value="C:mitochondrion"/>
    <property type="evidence" value="ECO:0007669"/>
    <property type="project" value="TreeGrafter"/>
</dbReference>
<evidence type="ECO:0000313" key="5">
    <source>
        <dbReference type="EMBL" id="GFZ17536.1"/>
    </source>
</evidence>
<comment type="similarity">
    <text evidence="1">Belongs to the aldehyde dehydrogenase family.</text>
</comment>
<proteinExistence type="inferred from homology"/>
<dbReference type="GO" id="GO:0004029">
    <property type="term" value="F:aldehyde dehydrogenase (NAD+) activity"/>
    <property type="evidence" value="ECO:0007669"/>
    <property type="project" value="InterPro"/>
</dbReference>
<gene>
    <name evidence="5" type="ORF">Acr_26g0008060</name>
</gene>
<dbReference type="GO" id="GO:0003842">
    <property type="term" value="F:L-glutamate gamma-semialdehyde dehydrogenase activity"/>
    <property type="evidence" value="ECO:0007669"/>
    <property type="project" value="TreeGrafter"/>
</dbReference>
<dbReference type="InterPro" id="IPR016161">
    <property type="entry name" value="Ald_DH/histidinol_DH"/>
</dbReference>
<dbReference type="SUPFAM" id="SSF53720">
    <property type="entry name" value="ALDH-like"/>
    <property type="match status" value="1"/>
</dbReference>
<evidence type="ECO:0000256" key="3">
    <source>
        <dbReference type="ARBA" id="ARBA00023027"/>
    </source>
</evidence>
<sequence>MLGDVSVKAAHMLSLPEVYDFFTRLIQRVSPKSYQQALGEVCVTRKFLENFCGDQVRFLARSFAIPGNHLGQQSHGFRWPYGPVAIITPFPFNFPLEIPVLQLMGALYMGNKPVLKVDSKVCIVMEQMLRLLHDCGLPVEDVDFINSDGKTMNKLLLEGNPRMTLFTGSSRVADKLAVDLKGRIKLEDAGFDWKILGPDVEQVDYVAWVCDQDAYACSGQKCSAQSMLFMHEHVSILFSILIELV</sequence>
<protein>
    <submittedName>
        <fullName evidence="5">Aldehyde dehydrogenase 12A1</fullName>
    </submittedName>
</protein>
<dbReference type="InterPro" id="IPR016162">
    <property type="entry name" value="Ald_DH_N"/>
</dbReference>
<dbReference type="PANTHER" id="PTHR43521">
    <property type="entry name" value="ALPHA-AMINOADIPIC SEMIALDEHYDE DEHYDROGENASE"/>
    <property type="match status" value="1"/>
</dbReference>
<evidence type="ECO:0000256" key="2">
    <source>
        <dbReference type="ARBA" id="ARBA00023002"/>
    </source>
</evidence>
<dbReference type="EMBL" id="BJWL01000026">
    <property type="protein sequence ID" value="GFZ17536.1"/>
    <property type="molecule type" value="Genomic_DNA"/>
</dbReference>